<name>A0ACC2PWM6_9HYME</name>
<dbReference type="Proteomes" id="UP001239111">
    <property type="component" value="Chromosome 1"/>
</dbReference>
<accession>A0ACC2PWM6</accession>
<dbReference type="EMBL" id="CM056741">
    <property type="protein sequence ID" value="KAJ8686757.1"/>
    <property type="molecule type" value="Genomic_DNA"/>
</dbReference>
<sequence>MKFAGGLVFILFGLAFCENQDDTSTAFMEAAKALFENKQAIDGLQGVASAFMQSDSGDKPGDLQNLIMGLGSLMAGQGGGGGKDGGGGGGLDLSVVGSIISGLSSLNSAASNTHSKRSIDDGHGHGHESSAPASQGFDFDSLLGVASSFLSQSGNAEGVMGLLPLVLDTFSGGGAAKTGNPHDHSDHAWFMPPVLEKLHLMWDHFRNSELGQTLWKNSGLANIVGSMSDETGRIQWEKIMESFENPPLRRRWISSLTNFVAEWISHVSDPATQQRYLATAQFIGNSFLKSQGYPKSVMFDPARPTESLSRLANAVAQRHLNMKIDSYQYVKPAVAYVQELTSLASEKGFIMSRINARELSRKLSDSINNGFVAPLLKAYRAYKWGSKIPQCAAQILCTINQNSDSDAKATNESFRVGLTKVASFPAAWAISNKSGLSFWSLYAAILEKDNCQVRYPADCTVFHDEEIRVTTIEYEHNEL</sequence>
<protein>
    <submittedName>
        <fullName evidence="1">Uncharacterized protein</fullName>
    </submittedName>
</protein>
<organism evidence="1 2">
    <name type="scientific">Eretmocerus hayati</name>
    <dbReference type="NCBI Taxonomy" id="131215"/>
    <lineage>
        <taxon>Eukaryota</taxon>
        <taxon>Metazoa</taxon>
        <taxon>Ecdysozoa</taxon>
        <taxon>Arthropoda</taxon>
        <taxon>Hexapoda</taxon>
        <taxon>Insecta</taxon>
        <taxon>Pterygota</taxon>
        <taxon>Neoptera</taxon>
        <taxon>Endopterygota</taxon>
        <taxon>Hymenoptera</taxon>
        <taxon>Apocrita</taxon>
        <taxon>Proctotrupomorpha</taxon>
        <taxon>Chalcidoidea</taxon>
        <taxon>Aphelinidae</taxon>
        <taxon>Aphelininae</taxon>
        <taxon>Eretmocerus</taxon>
    </lineage>
</organism>
<proteinExistence type="predicted"/>
<evidence type="ECO:0000313" key="1">
    <source>
        <dbReference type="EMBL" id="KAJ8686757.1"/>
    </source>
</evidence>
<reference evidence="1" key="1">
    <citation type="submission" date="2023-04" db="EMBL/GenBank/DDBJ databases">
        <title>A chromosome-level genome assembly of the parasitoid wasp Eretmocerus hayati.</title>
        <authorList>
            <person name="Zhong Y."/>
            <person name="Liu S."/>
            <person name="Liu Y."/>
        </authorList>
    </citation>
    <scope>NUCLEOTIDE SEQUENCE</scope>
    <source>
        <strain evidence="1">ZJU_SS_LIU_2023</strain>
    </source>
</reference>
<gene>
    <name evidence="1" type="ORF">QAD02_022551</name>
</gene>
<keyword evidence="2" id="KW-1185">Reference proteome</keyword>
<evidence type="ECO:0000313" key="2">
    <source>
        <dbReference type="Proteomes" id="UP001239111"/>
    </source>
</evidence>
<comment type="caution">
    <text evidence="1">The sequence shown here is derived from an EMBL/GenBank/DDBJ whole genome shotgun (WGS) entry which is preliminary data.</text>
</comment>